<evidence type="ECO:0000256" key="15">
    <source>
        <dbReference type="ARBA" id="ARBA00022917"/>
    </source>
</evidence>
<comment type="catalytic activity">
    <reaction evidence="19">
        <text>tRNA(Cys) + L-cysteine + ATP = L-cysteinyl-tRNA(Cys) + AMP + diphosphate</text>
        <dbReference type="Rhea" id="RHEA:17773"/>
        <dbReference type="Rhea" id="RHEA-COMP:9661"/>
        <dbReference type="Rhea" id="RHEA-COMP:9679"/>
        <dbReference type="ChEBI" id="CHEBI:30616"/>
        <dbReference type="ChEBI" id="CHEBI:33019"/>
        <dbReference type="ChEBI" id="CHEBI:35235"/>
        <dbReference type="ChEBI" id="CHEBI:78442"/>
        <dbReference type="ChEBI" id="CHEBI:78517"/>
        <dbReference type="ChEBI" id="CHEBI:456215"/>
        <dbReference type="EC" id="6.1.1.16"/>
    </reaction>
</comment>
<feature type="binding site" evidence="20">
    <location>
        <position position="70"/>
    </location>
    <ligand>
        <name>pyridoxal 5'-phosphate</name>
        <dbReference type="ChEBI" id="CHEBI:597326"/>
    </ligand>
</feature>
<feature type="binding site" evidence="19">
    <location>
        <position position="547"/>
    </location>
    <ligand>
        <name>Zn(2+)</name>
        <dbReference type="ChEBI" id="CHEBI:29105"/>
    </ligand>
</feature>
<evidence type="ECO:0000259" key="22">
    <source>
        <dbReference type="SMART" id="SM00840"/>
    </source>
</evidence>
<keyword evidence="14 20" id="KW-0663">Pyridoxal phosphate</keyword>
<dbReference type="SUPFAM" id="SSF53686">
    <property type="entry name" value="Tryptophan synthase beta subunit-like PLP-dependent enzymes"/>
    <property type="match status" value="1"/>
</dbReference>
<comment type="subunit">
    <text evidence="6 19">Monomer.</text>
</comment>
<dbReference type="InterPro" id="IPR024909">
    <property type="entry name" value="Cys-tRNA/MSH_ligase"/>
</dbReference>
<comment type="similarity">
    <text evidence="4 19">Belongs to the class-I aminoacyl-tRNA synthetase family.</text>
</comment>
<evidence type="ECO:0000313" key="23">
    <source>
        <dbReference type="EMBL" id="OCC14918.1"/>
    </source>
</evidence>
<feature type="modified residue" description="N6-(pyridoxal phosphate)lysine" evidence="21">
    <location>
        <position position="40"/>
    </location>
</feature>
<evidence type="ECO:0000256" key="9">
    <source>
        <dbReference type="ARBA" id="ARBA00022679"/>
    </source>
</evidence>
<protein>
    <recommendedName>
        <fullName evidence="19">Cysteine--tRNA ligase</fullName>
        <ecNumber evidence="19">6.1.1.16</ecNumber>
    </recommendedName>
    <alternativeName>
        <fullName evidence="19">Cysteinyl-tRNA synthetase</fullName>
        <shortName evidence="19">CysRS</shortName>
    </alternativeName>
</protein>
<feature type="binding site" evidence="20">
    <location>
        <position position="256"/>
    </location>
    <ligand>
        <name>pyridoxal 5'-phosphate</name>
        <dbReference type="ChEBI" id="CHEBI:597326"/>
    </ligand>
</feature>
<accession>A0A1B9F4Q9</accession>
<dbReference type="GO" id="GO:0005829">
    <property type="term" value="C:cytosol"/>
    <property type="evidence" value="ECO:0007669"/>
    <property type="project" value="TreeGrafter"/>
</dbReference>
<dbReference type="PRINTS" id="PR00983">
    <property type="entry name" value="TRNASYNTHCYS"/>
</dbReference>
<keyword evidence="13 19" id="KW-0067">ATP-binding</keyword>
<dbReference type="InterPro" id="IPR005856">
    <property type="entry name" value="Cys_synth"/>
</dbReference>
<evidence type="ECO:0000256" key="14">
    <source>
        <dbReference type="ARBA" id="ARBA00022898"/>
    </source>
</evidence>
<feature type="domain" description="Cysteinyl-tRNA synthetase class Ia DALR" evidence="22">
    <location>
        <begin position="670"/>
        <end position="731"/>
    </location>
</feature>
<reference evidence="23 24" key="1">
    <citation type="submission" date="2016-06" db="EMBL/GenBank/DDBJ databases">
        <title>Respiratory ammonification of nitrate coupled to the oxidation of elemental sulfur in deep-sea autotrophic thermophilic bacteria.</title>
        <authorList>
            <person name="Slobodkina G.B."/>
            <person name="Mardanov A.V."/>
            <person name="Ravin N.V."/>
            <person name="Frolova A.A."/>
            <person name="Viryasiv M.B."/>
            <person name="Chernyh N.A."/>
            <person name="Bonch-Osmolovskaya E.A."/>
            <person name="Slobodkin A.I."/>
        </authorList>
    </citation>
    <scope>NUCLEOTIDE SEQUENCE [LARGE SCALE GENOMIC DNA]</scope>
    <source>
        <strain evidence="23 24">S69</strain>
    </source>
</reference>
<dbReference type="PATRIC" id="fig|1156395.6.peg.1729"/>
<dbReference type="Pfam" id="PF23493">
    <property type="entry name" value="CysS_C"/>
    <property type="match status" value="1"/>
</dbReference>
<feature type="binding site" evidence="19">
    <location>
        <position position="518"/>
    </location>
    <ligand>
        <name>Zn(2+)</name>
        <dbReference type="ChEBI" id="CHEBI:29105"/>
    </ligand>
</feature>
<proteinExistence type="inferred from homology"/>
<feature type="binding site" evidence="19">
    <location>
        <position position="543"/>
    </location>
    <ligand>
        <name>Zn(2+)</name>
        <dbReference type="ChEBI" id="CHEBI:29105"/>
    </ligand>
</feature>
<evidence type="ECO:0000256" key="12">
    <source>
        <dbReference type="ARBA" id="ARBA00022833"/>
    </source>
</evidence>
<keyword evidence="11 19" id="KW-0547">Nucleotide-binding</keyword>
<comment type="caution">
    <text evidence="23">The sequence shown here is derived from an EMBL/GenBank/DDBJ whole genome shotgun (WGS) entry which is preliminary data.</text>
</comment>
<evidence type="ECO:0000256" key="10">
    <source>
        <dbReference type="ARBA" id="ARBA00022723"/>
    </source>
</evidence>
<dbReference type="Proteomes" id="UP000093080">
    <property type="component" value="Unassembled WGS sequence"/>
</dbReference>
<dbReference type="PANTHER" id="PTHR10890">
    <property type="entry name" value="CYSTEINYL-TRNA SYNTHETASE"/>
    <property type="match status" value="1"/>
</dbReference>
<evidence type="ECO:0000256" key="19">
    <source>
        <dbReference type="HAMAP-Rule" id="MF_00041"/>
    </source>
</evidence>
<dbReference type="InterPro" id="IPR036052">
    <property type="entry name" value="TrpB-like_PALP_sf"/>
</dbReference>
<keyword evidence="24" id="KW-1185">Reference proteome</keyword>
<dbReference type="InterPro" id="IPR014729">
    <property type="entry name" value="Rossmann-like_a/b/a_fold"/>
</dbReference>
<dbReference type="GO" id="GO:0006535">
    <property type="term" value="P:cysteine biosynthetic process from serine"/>
    <property type="evidence" value="ECO:0007669"/>
    <property type="project" value="InterPro"/>
</dbReference>
<dbReference type="RefSeq" id="WP_067618991.1">
    <property type="nucleotide sequence ID" value="NZ_MAGO01000008.1"/>
</dbReference>
<keyword evidence="10 19" id="KW-0479">Metal-binding</keyword>
<evidence type="ECO:0000313" key="24">
    <source>
        <dbReference type="Proteomes" id="UP000093080"/>
    </source>
</evidence>
<evidence type="ECO:0000256" key="2">
    <source>
        <dbReference type="ARBA" id="ARBA00004496"/>
    </source>
</evidence>
<comment type="caution">
    <text evidence="19">Lacks conserved residue(s) required for the propagation of feature annotation.</text>
</comment>
<keyword evidence="9" id="KW-0808">Transferase</keyword>
<keyword evidence="8 19" id="KW-0436">Ligase</keyword>
<comment type="catalytic activity">
    <reaction evidence="18">
        <text>O-acetyl-L-serine + hydrogen sulfide = L-cysteine + acetate</text>
        <dbReference type="Rhea" id="RHEA:14829"/>
        <dbReference type="ChEBI" id="CHEBI:29919"/>
        <dbReference type="ChEBI" id="CHEBI:30089"/>
        <dbReference type="ChEBI" id="CHEBI:35235"/>
        <dbReference type="ChEBI" id="CHEBI:58340"/>
        <dbReference type="EC" id="2.5.1.47"/>
    </reaction>
</comment>
<evidence type="ECO:0000256" key="4">
    <source>
        <dbReference type="ARBA" id="ARBA00005594"/>
    </source>
</evidence>
<dbReference type="SUPFAM" id="SSF52374">
    <property type="entry name" value="Nucleotidylyl transferase"/>
    <property type="match status" value="1"/>
</dbReference>
<dbReference type="GO" id="GO:0008270">
    <property type="term" value="F:zinc ion binding"/>
    <property type="evidence" value="ECO:0007669"/>
    <property type="project" value="UniProtKB-UniRule"/>
</dbReference>
<dbReference type="UniPathway" id="UPA00136">
    <property type="reaction ID" value="UER00200"/>
</dbReference>
<dbReference type="PROSITE" id="PS00901">
    <property type="entry name" value="CYS_SYNTHASE"/>
    <property type="match status" value="1"/>
</dbReference>
<dbReference type="InterPro" id="IPR015273">
    <property type="entry name" value="Cys-tRNA-synt_Ia_DALR"/>
</dbReference>
<keyword evidence="12 19" id="KW-0862">Zinc</keyword>
<dbReference type="CDD" id="cd01561">
    <property type="entry name" value="CBS_like"/>
    <property type="match status" value="1"/>
</dbReference>
<evidence type="ECO:0000256" key="7">
    <source>
        <dbReference type="ARBA" id="ARBA00022490"/>
    </source>
</evidence>
<dbReference type="Pfam" id="PF00291">
    <property type="entry name" value="PALP"/>
    <property type="match status" value="1"/>
</dbReference>
<keyword evidence="16 19" id="KW-0030">Aminoacyl-tRNA synthetase</keyword>
<dbReference type="STRING" id="1156395.DBT_1713"/>
<evidence type="ECO:0000256" key="11">
    <source>
        <dbReference type="ARBA" id="ARBA00022741"/>
    </source>
</evidence>
<dbReference type="GO" id="GO:0004124">
    <property type="term" value="F:cysteine synthase activity"/>
    <property type="evidence" value="ECO:0007669"/>
    <property type="project" value="UniProtKB-EC"/>
</dbReference>
<dbReference type="InterPro" id="IPR001926">
    <property type="entry name" value="TrpB-like_PALP"/>
</dbReference>
<dbReference type="NCBIfam" id="TIGR00435">
    <property type="entry name" value="cysS"/>
    <property type="match status" value="1"/>
</dbReference>
<name>A0A1B9F4Q9_9BACT</name>
<dbReference type="FunFam" id="3.40.50.1100:FF:000003">
    <property type="entry name" value="Cystathionine beta-synthase"/>
    <property type="match status" value="1"/>
</dbReference>
<dbReference type="Gene3D" id="1.20.120.1910">
    <property type="entry name" value="Cysteine-tRNA ligase, C-terminal anti-codon recognition domain"/>
    <property type="match status" value="1"/>
</dbReference>
<comment type="pathway">
    <text evidence="3">Amino-acid biosynthesis; L-cysteine biosynthesis; L-cysteine from L-serine: step 2/2.</text>
</comment>
<feature type="binding site" evidence="19">
    <location>
        <position position="333"/>
    </location>
    <ligand>
        <name>Zn(2+)</name>
        <dbReference type="ChEBI" id="CHEBI:29105"/>
    </ligand>
</feature>
<feature type="binding site" evidence="20">
    <location>
        <begin position="175"/>
        <end position="179"/>
    </location>
    <ligand>
        <name>pyridoxal 5'-phosphate</name>
        <dbReference type="ChEBI" id="CHEBI:597326"/>
    </ligand>
</feature>
<evidence type="ECO:0000256" key="8">
    <source>
        <dbReference type="ARBA" id="ARBA00022598"/>
    </source>
</evidence>
<organism evidence="23 24">
    <name type="scientific">Dissulfuribacter thermophilus</name>
    <dbReference type="NCBI Taxonomy" id="1156395"/>
    <lineage>
        <taxon>Bacteria</taxon>
        <taxon>Pseudomonadati</taxon>
        <taxon>Thermodesulfobacteriota</taxon>
        <taxon>Dissulfuribacteria</taxon>
        <taxon>Dissulfuribacterales</taxon>
        <taxon>Dissulfuribacteraceae</taxon>
        <taxon>Dissulfuribacter</taxon>
    </lineage>
</organism>
<comment type="cofactor">
    <cofactor evidence="19">
        <name>Zn(2+)</name>
        <dbReference type="ChEBI" id="CHEBI:29105"/>
    </cofactor>
    <text evidence="19">Binds 1 zinc ion per subunit.</text>
</comment>
<dbReference type="GO" id="GO:0005524">
    <property type="term" value="F:ATP binding"/>
    <property type="evidence" value="ECO:0007669"/>
    <property type="project" value="UniProtKB-UniRule"/>
</dbReference>
<dbReference type="InterPro" id="IPR015803">
    <property type="entry name" value="Cys-tRNA-ligase"/>
</dbReference>
<dbReference type="Gene3D" id="3.40.50.1100">
    <property type="match status" value="2"/>
</dbReference>
<dbReference type="PANTHER" id="PTHR10890:SF3">
    <property type="entry name" value="CYSTEINE--TRNA LIGASE, CYTOPLASMIC"/>
    <property type="match status" value="1"/>
</dbReference>
<dbReference type="EMBL" id="MAGO01000008">
    <property type="protein sequence ID" value="OCC14918.1"/>
    <property type="molecule type" value="Genomic_DNA"/>
</dbReference>
<dbReference type="OrthoDB" id="9815130at2"/>
<dbReference type="SUPFAM" id="SSF47323">
    <property type="entry name" value="Anticodon-binding domain of a subclass of class I aminoacyl-tRNA synthetases"/>
    <property type="match status" value="1"/>
</dbReference>
<evidence type="ECO:0000256" key="1">
    <source>
        <dbReference type="ARBA" id="ARBA00001933"/>
    </source>
</evidence>
<dbReference type="EC" id="6.1.1.16" evidence="19"/>
<evidence type="ECO:0000256" key="3">
    <source>
        <dbReference type="ARBA" id="ARBA00004962"/>
    </source>
</evidence>
<gene>
    <name evidence="19" type="primary">cysS</name>
    <name evidence="23" type="ORF">DBT_1713</name>
</gene>
<comment type="cofactor">
    <cofactor evidence="1 20">
        <name>pyridoxal 5'-phosphate</name>
        <dbReference type="ChEBI" id="CHEBI:597326"/>
    </cofactor>
</comment>
<keyword evidence="17" id="KW-0028">Amino-acid biosynthesis</keyword>
<sequence length="786" mass="88803">MTVLDLIGNTPLIPIRKLNPYKNVQILAKLEGFNPGGSVKDRVALSMIERAEKRGELTKDKIVLEASSGNTGIGLAMVCAVKGYRCLIAMSEAASIERRKIMQAFGAEIMLTPARLSTDGAIEAVYELYRKEPEKYFCTDQFNNPDNWKAHYYGTAMEIWEQTQGKVDCICATMGTTGTLMGIAKRMRELNPKVRIVGGEPNYGHRIQGLKNMKESYKPGIYDKSIADRIRTVNDDEAFELARELARVEGIFVGMSSGAALSLALKEASEMKSGTIVVIFPDGGERYLSTSLFQVPGEFETEKSGVLRFYNSLTRKKEPFEPISKGKVGIYSCGPTAYEHAHLGLCRRMVVADLLRRVLEHIGYKVTHVMNITDIDDKTVNGALKSGQNLKDFTEKYIKSFLEDAKTLNIKIPTHLPKASEHINEMIDISKRLIDSGMAYEKHSSVYFDISKLPSYGALTHIDTDKVIVGRTVDLDEYDKDSPLDFTLLKRISLQELKAGIGFESPWGKIRPGWHIECVAMSMKYLGEFFDIHTSGTDLMFPHHENEIAISKALNGTSLAKTWLHSELVFVDGKKMSRSAGNVVTLKDLIKKGYTGRQVRFFLLRSYYKSPIQFSFSYLEEAIRALKRLDNFTGDLISLTMERKLEDNEQIPASEQENNFIEIIKKYEHTFWEGINDDLNTPKAIGSIFQLARYFNPIILKGEISTPCLERLLSVLKEFDSVLSILNLKFPDHDDVIKVRELIQMREQARSKNDWIKADAIRDELAQMGIEILDTPHGVRWRMVTD</sequence>
<dbReference type="HAMAP" id="MF_00041">
    <property type="entry name" value="Cys_tRNA_synth"/>
    <property type="match status" value="1"/>
</dbReference>
<dbReference type="NCBIfam" id="TIGR01136">
    <property type="entry name" value="cysKM"/>
    <property type="match status" value="1"/>
</dbReference>
<keyword evidence="15 19" id="KW-0648">Protein biosynthesis</keyword>
<dbReference type="SMART" id="SM00840">
    <property type="entry name" value="DALR_2"/>
    <property type="match status" value="1"/>
</dbReference>
<dbReference type="InterPro" id="IPR056411">
    <property type="entry name" value="CysS_C"/>
</dbReference>
<evidence type="ECO:0000256" key="6">
    <source>
        <dbReference type="ARBA" id="ARBA00011245"/>
    </source>
</evidence>
<dbReference type="Pfam" id="PF01406">
    <property type="entry name" value="tRNA-synt_1e"/>
    <property type="match status" value="1"/>
</dbReference>
<comment type="similarity">
    <text evidence="5">Belongs to the cysteine synthase/cystathionine beta-synthase family.</text>
</comment>
<evidence type="ECO:0000256" key="18">
    <source>
        <dbReference type="ARBA" id="ARBA00047931"/>
    </source>
</evidence>
<evidence type="ECO:0000256" key="17">
    <source>
        <dbReference type="ARBA" id="ARBA00023192"/>
    </source>
</evidence>
<evidence type="ECO:0000256" key="16">
    <source>
        <dbReference type="ARBA" id="ARBA00023146"/>
    </source>
</evidence>
<dbReference type="GO" id="GO:0006423">
    <property type="term" value="P:cysteinyl-tRNA aminoacylation"/>
    <property type="evidence" value="ECO:0007669"/>
    <property type="project" value="UniProtKB-UniRule"/>
</dbReference>
<evidence type="ECO:0000256" key="13">
    <source>
        <dbReference type="ARBA" id="ARBA00022840"/>
    </source>
</evidence>
<dbReference type="Gene3D" id="3.40.50.620">
    <property type="entry name" value="HUPs"/>
    <property type="match status" value="1"/>
</dbReference>
<dbReference type="CDD" id="cd00672">
    <property type="entry name" value="CysRS_core"/>
    <property type="match status" value="1"/>
</dbReference>
<dbReference type="InterPro" id="IPR009080">
    <property type="entry name" value="tRNAsynth_Ia_anticodon-bd"/>
</dbReference>
<dbReference type="InterPro" id="IPR001216">
    <property type="entry name" value="P-phosphate_BS"/>
</dbReference>
<evidence type="ECO:0000256" key="5">
    <source>
        <dbReference type="ARBA" id="ARBA00007103"/>
    </source>
</evidence>
<comment type="subcellular location">
    <subcellularLocation>
        <location evidence="2 19">Cytoplasm</location>
    </subcellularLocation>
</comment>
<keyword evidence="7 19" id="KW-0963">Cytoplasm</keyword>
<dbReference type="GO" id="GO:0004817">
    <property type="term" value="F:cysteine-tRNA ligase activity"/>
    <property type="evidence" value="ECO:0007669"/>
    <property type="project" value="UniProtKB-UniRule"/>
</dbReference>
<dbReference type="InterPro" id="IPR032678">
    <property type="entry name" value="tRNA-synt_1_cat_dom"/>
</dbReference>
<dbReference type="Pfam" id="PF09190">
    <property type="entry name" value="DALR_2"/>
    <property type="match status" value="1"/>
</dbReference>
<evidence type="ECO:0000256" key="20">
    <source>
        <dbReference type="PIRSR" id="PIRSR605856-50"/>
    </source>
</evidence>
<evidence type="ECO:0000256" key="21">
    <source>
        <dbReference type="PIRSR" id="PIRSR605856-51"/>
    </source>
</evidence>
<keyword evidence="17" id="KW-0198">Cysteine biosynthesis</keyword>
<dbReference type="AlphaFoldDB" id="A0A1B9F4Q9"/>